<evidence type="ECO:0000256" key="1">
    <source>
        <dbReference type="SAM" id="MobiDB-lite"/>
    </source>
</evidence>
<dbReference type="EMBL" id="JARPUR010000004">
    <property type="protein sequence ID" value="KAK4876516.1"/>
    <property type="molecule type" value="Genomic_DNA"/>
</dbReference>
<feature type="compositionally biased region" description="Acidic residues" evidence="1">
    <location>
        <begin position="231"/>
        <end position="251"/>
    </location>
</feature>
<organism evidence="2 3">
    <name type="scientific">Aquatica leii</name>
    <dbReference type="NCBI Taxonomy" id="1421715"/>
    <lineage>
        <taxon>Eukaryota</taxon>
        <taxon>Metazoa</taxon>
        <taxon>Ecdysozoa</taxon>
        <taxon>Arthropoda</taxon>
        <taxon>Hexapoda</taxon>
        <taxon>Insecta</taxon>
        <taxon>Pterygota</taxon>
        <taxon>Neoptera</taxon>
        <taxon>Endopterygota</taxon>
        <taxon>Coleoptera</taxon>
        <taxon>Polyphaga</taxon>
        <taxon>Elateriformia</taxon>
        <taxon>Elateroidea</taxon>
        <taxon>Lampyridae</taxon>
        <taxon>Luciolinae</taxon>
        <taxon>Aquatica</taxon>
    </lineage>
</organism>
<gene>
    <name evidence="2" type="ORF">RN001_009022</name>
</gene>
<accession>A0AAN7P836</accession>
<dbReference type="AlphaFoldDB" id="A0AAN7P836"/>
<evidence type="ECO:0000313" key="3">
    <source>
        <dbReference type="Proteomes" id="UP001353858"/>
    </source>
</evidence>
<sequence length="305" mass="34358">MRHSAYGEAIFDDEDINRLQNTVNENVQNTLSDQIDAELRNIDNVESSNISTNEAAVQPMNEPENYGVQDDLLRPAKVNISTVKQLKKNNKKHTLQKENDIKSTDTEFQGICLLDLADDMNPKSPNTEEDIDIENVCRAEEKKTCNTDVETNLKSAWRKLWPYNESKDNNQEEDGDIDGAVNEITDICSKLPGFEECDKADAMEWLDVDSNDPGYLILTDAKIADMVLKEEDEDTETMGSDGDDTENETEETGSTHSEAFVAAEILMSCLEKQNESSPTQSMLLKRIKDLAAKKTNHYRSLKANH</sequence>
<evidence type="ECO:0000313" key="2">
    <source>
        <dbReference type="EMBL" id="KAK4876516.1"/>
    </source>
</evidence>
<protein>
    <submittedName>
        <fullName evidence="2">Uncharacterized protein</fullName>
    </submittedName>
</protein>
<dbReference type="Proteomes" id="UP001353858">
    <property type="component" value="Unassembled WGS sequence"/>
</dbReference>
<proteinExistence type="predicted"/>
<feature type="region of interest" description="Disordered" evidence="1">
    <location>
        <begin position="231"/>
        <end position="256"/>
    </location>
</feature>
<keyword evidence="3" id="KW-1185">Reference proteome</keyword>
<reference evidence="3" key="1">
    <citation type="submission" date="2023-01" db="EMBL/GenBank/DDBJ databases">
        <title>Key to firefly adult light organ development and bioluminescence: homeobox transcription factors regulate luciferase expression and transportation to peroxisome.</title>
        <authorList>
            <person name="Fu X."/>
        </authorList>
    </citation>
    <scope>NUCLEOTIDE SEQUENCE [LARGE SCALE GENOMIC DNA]</scope>
</reference>
<comment type="caution">
    <text evidence="2">The sequence shown here is derived from an EMBL/GenBank/DDBJ whole genome shotgun (WGS) entry which is preliminary data.</text>
</comment>
<name>A0AAN7P836_9COLE</name>